<accession>A0A1I2EXI0</accession>
<dbReference type="AlphaFoldDB" id="A0A1I2EXI0"/>
<protein>
    <recommendedName>
        <fullName evidence="4">Cell envelope biogenesis protein OmpA</fullName>
    </recommendedName>
</protein>
<evidence type="ECO:0008006" key="4">
    <source>
        <dbReference type="Google" id="ProtNLM"/>
    </source>
</evidence>
<organism evidence="2 3">
    <name type="scientific">Thermoflexibacter ruber</name>
    <dbReference type="NCBI Taxonomy" id="1003"/>
    <lineage>
        <taxon>Bacteria</taxon>
        <taxon>Pseudomonadati</taxon>
        <taxon>Bacteroidota</taxon>
        <taxon>Cytophagia</taxon>
        <taxon>Cytophagales</taxon>
        <taxon>Thermoflexibacteraceae</taxon>
        <taxon>Thermoflexibacter</taxon>
    </lineage>
</organism>
<dbReference type="OrthoDB" id="5347798at2"/>
<name>A0A1I2EXI0_9BACT</name>
<reference evidence="2 3" key="1">
    <citation type="submission" date="2016-10" db="EMBL/GenBank/DDBJ databases">
        <authorList>
            <person name="de Groot N.N."/>
        </authorList>
    </citation>
    <scope>NUCLEOTIDE SEQUENCE [LARGE SCALE GENOMIC DNA]</scope>
    <source>
        <strain>GEY</strain>
        <strain evidence="3">DSM 9560</strain>
    </source>
</reference>
<sequence length="275" mass="31630">MEDKILQKLKDILLEEEVKRRALLEREVLSLKEEISPEHINSHLEPIVDNKVNEIKNNMTALSGEALGEAIRTQIRNNRDDIIDALYPIMGSLISKYIQVELERLSENINKQIDDTFSWKAIKREFLALFGIKEKDQLMKDALAPVIEEGYVIYQNSGLLIGHYTRKDTVDQDMIAGMLTAIKSFVEDAFQQKGGNLDMIEYGTFKIIIQNSYRYYIVAVVSGVVDTNYKLNLLKYLNLFAERHLAKLKEENLSEGAVSELLGKHLLEFDPEYIF</sequence>
<feature type="coiled-coil region" evidence="1">
    <location>
        <begin position="6"/>
        <end position="34"/>
    </location>
</feature>
<keyword evidence="3" id="KW-1185">Reference proteome</keyword>
<dbReference type="EMBL" id="FONY01000011">
    <property type="protein sequence ID" value="SFE97138.1"/>
    <property type="molecule type" value="Genomic_DNA"/>
</dbReference>
<dbReference type="Proteomes" id="UP000199513">
    <property type="component" value="Unassembled WGS sequence"/>
</dbReference>
<gene>
    <name evidence="2" type="ORF">SAMN04488541_101179</name>
</gene>
<evidence type="ECO:0000256" key="1">
    <source>
        <dbReference type="SAM" id="Coils"/>
    </source>
</evidence>
<evidence type="ECO:0000313" key="3">
    <source>
        <dbReference type="Proteomes" id="UP000199513"/>
    </source>
</evidence>
<proteinExistence type="predicted"/>
<dbReference type="RefSeq" id="WP_091543547.1">
    <property type="nucleotide sequence ID" value="NZ_FONY01000011.1"/>
</dbReference>
<keyword evidence="1" id="KW-0175">Coiled coil</keyword>
<evidence type="ECO:0000313" key="2">
    <source>
        <dbReference type="EMBL" id="SFE97138.1"/>
    </source>
</evidence>
<dbReference type="STRING" id="1003.SAMN04488541_101179"/>